<dbReference type="EMBL" id="UINC01003518">
    <property type="protein sequence ID" value="SVA07040.1"/>
    <property type="molecule type" value="Genomic_DNA"/>
</dbReference>
<dbReference type="Gene3D" id="3.30.1540.10">
    <property type="entry name" value="formyl-coa transferase, domain 3"/>
    <property type="match status" value="1"/>
</dbReference>
<feature type="region of interest" description="Disordered" evidence="2">
    <location>
        <begin position="1"/>
        <end position="20"/>
    </location>
</feature>
<dbReference type="InterPro" id="IPR044855">
    <property type="entry name" value="CoA-Trfase_III_dom3_sf"/>
</dbReference>
<dbReference type="InterPro" id="IPR050483">
    <property type="entry name" value="CoA-transferase_III_domain"/>
</dbReference>
<dbReference type="GO" id="GO:0008410">
    <property type="term" value="F:CoA-transferase activity"/>
    <property type="evidence" value="ECO:0007669"/>
    <property type="project" value="TreeGrafter"/>
</dbReference>
<protein>
    <recommendedName>
        <fullName evidence="4">CoA transferase</fullName>
    </recommendedName>
</protein>
<dbReference type="Gene3D" id="3.40.50.10540">
    <property type="entry name" value="Crotonobetainyl-coa:carnitine coa-transferase, domain 1"/>
    <property type="match status" value="1"/>
</dbReference>
<dbReference type="AlphaFoldDB" id="A0A381SSR0"/>
<sequence length="361" mass="40086">MGAEVIKIGSSRRPDPSSRSAAFQVYNQSKEYCSLNLSTQEGLEIAKELVTTCDVVIENFAAGVFERIGLDYETLTTLRPDVILVSSAGTGHTGPDKDYVAYGSLLQHYTGWNTISGFGNAEPIKGGLWADPWVGMELAMITVAATNHRMKTGKGQYIDFSMAESLTASIPTGLLEYQMTNKLPTPIGNDDVIKCPHGLYKCKGYDEWIAISIQNEVQWENLCNLLSKPEIFENPIFSSPEARRENRIEIDEEINKFTSSLGAYEAMHIFQNCGIPSGPSLNISEAYLDPHISQSGYLTPQIYPDGATRLMPGMPWKSDQDEPIHVAPAPQIGDSNHRIYLELMGMPVDIYKEFIRTQIIY</sequence>
<dbReference type="InterPro" id="IPR023606">
    <property type="entry name" value="CoA-Trfase_III_dom_1_sf"/>
</dbReference>
<dbReference type="PANTHER" id="PTHR48207:SF3">
    <property type="entry name" value="SUCCINATE--HYDROXYMETHYLGLUTARATE COA-TRANSFERASE"/>
    <property type="match status" value="1"/>
</dbReference>
<organism evidence="3">
    <name type="scientific">marine metagenome</name>
    <dbReference type="NCBI Taxonomy" id="408172"/>
    <lineage>
        <taxon>unclassified sequences</taxon>
        <taxon>metagenomes</taxon>
        <taxon>ecological metagenomes</taxon>
    </lineage>
</organism>
<dbReference type="Pfam" id="PF02515">
    <property type="entry name" value="CoA_transf_3"/>
    <property type="match status" value="1"/>
</dbReference>
<evidence type="ECO:0000313" key="3">
    <source>
        <dbReference type="EMBL" id="SVA07040.1"/>
    </source>
</evidence>
<dbReference type="SUPFAM" id="SSF89796">
    <property type="entry name" value="CoA-transferase family III (CaiB/BaiF)"/>
    <property type="match status" value="1"/>
</dbReference>
<name>A0A381SSR0_9ZZZZ</name>
<dbReference type="InterPro" id="IPR003673">
    <property type="entry name" value="CoA-Trfase_fam_III"/>
</dbReference>
<keyword evidence="1" id="KW-0808">Transferase</keyword>
<dbReference type="PANTHER" id="PTHR48207">
    <property type="entry name" value="SUCCINATE--HYDROXYMETHYLGLUTARATE COA-TRANSFERASE"/>
    <property type="match status" value="1"/>
</dbReference>
<proteinExistence type="predicted"/>
<accession>A0A381SSR0</accession>
<evidence type="ECO:0008006" key="4">
    <source>
        <dbReference type="Google" id="ProtNLM"/>
    </source>
</evidence>
<evidence type="ECO:0000256" key="2">
    <source>
        <dbReference type="SAM" id="MobiDB-lite"/>
    </source>
</evidence>
<reference evidence="3" key="1">
    <citation type="submission" date="2018-05" db="EMBL/GenBank/DDBJ databases">
        <authorList>
            <person name="Lanie J.A."/>
            <person name="Ng W.-L."/>
            <person name="Kazmierczak K.M."/>
            <person name="Andrzejewski T.M."/>
            <person name="Davidsen T.M."/>
            <person name="Wayne K.J."/>
            <person name="Tettelin H."/>
            <person name="Glass J.I."/>
            <person name="Rusch D."/>
            <person name="Podicherti R."/>
            <person name="Tsui H.-C.T."/>
            <person name="Winkler M.E."/>
        </authorList>
    </citation>
    <scope>NUCLEOTIDE SEQUENCE</scope>
</reference>
<evidence type="ECO:0000256" key="1">
    <source>
        <dbReference type="ARBA" id="ARBA00022679"/>
    </source>
</evidence>
<gene>
    <name evidence="3" type="ORF">METZ01_LOCUS59894</name>
</gene>